<evidence type="ECO:0000313" key="1">
    <source>
        <dbReference type="EMBL" id="QNN94769.1"/>
    </source>
</evidence>
<dbReference type="Proteomes" id="UP000516146">
    <property type="component" value="Genome"/>
</dbReference>
<evidence type="ECO:0000313" key="7">
    <source>
        <dbReference type="Proteomes" id="UP000516146"/>
    </source>
</evidence>
<proteinExistence type="predicted"/>
<organism evidence="1 7">
    <name type="scientific">Turkey adenovirus 3</name>
    <dbReference type="NCBI Taxonomy" id="41678"/>
    <lineage>
        <taxon>Viruses</taxon>
        <taxon>Varidnaviria</taxon>
        <taxon>Bamfordvirae</taxon>
        <taxon>Preplasmiviricota</taxon>
        <taxon>Polisuviricotina</taxon>
        <taxon>Pharingeaviricetes</taxon>
        <taxon>Rowavirales</taxon>
        <taxon>Adenoviridae</taxon>
        <taxon>Siadenovirus</taxon>
        <taxon>Siadenovirus gallopavotertii</taxon>
        <taxon>Turkey siadenovirus A</taxon>
    </lineage>
</organism>
<evidence type="ECO:0000313" key="4">
    <source>
        <dbReference type="EMBL" id="QNN94907.1"/>
    </source>
</evidence>
<dbReference type="EMBL" id="MT603869">
    <property type="protein sequence ID" value="QNN94869.1"/>
    <property type="molecule type" value="Genomic_DNA"/>
</dbReference>
<sequence length="218" mass="24920">MPLTWWLQADIHFNEDDQFQQNLSLTLQAMAENKEEKDCKFNVTIHKEIELELNTIFDTQMDTWLSCGFTKMTVFSTGKGDIFLRILFRTCATTFFTAGVEGRKLKSKIEQSMYETFGSCLSMDFIKVASVAVQGYDLPAINCNVGKPLVLLVATQDEPNFREIPGPYIKDVWMRHCYTPPELTPDEDDDLCTPLASHFSYDFDPSIVPDIALLDLFE</sequence>
<dbReference type="EMBL" id="MT603870">
    <property type="protein sequence ID" value="QNN94892.1"/>
    <property type="molecule type" value="Genomic_DNA"/>
</dbReference>
<dbReference type="Proteomes" id="UP000516218">
    <property type="component" value="Segment"/>
</dbReference>
<evidence type="ECO:0000313" key="6">
    <source>
        <dbReference type="Proteomes" id="UP000516040"/>
    </source>
</evidence>
<dbReference type="EMBL" id="MT603871">
    <property type="protein sequence ID" value="QNN94907.1"/>
    <property type="molecule type" value="Genomic_DNA"/>
</dbReference>
<evidence type="ECO:0000313" key="3">
    <source>
        <dbReference type="EMBL" id="QNN94892.1"/>
    </source>
</evidence>
<dbReference type="EMBL" id="MT603865">
    <property type="protein sequence ID" value="QNN94769.1"/>
    <property type="molecule type" value="Genomic_DNA"/>
</dbReference>
<gene>
    <name evidence="1" type="primary">ORF7</name>
</gene>
<dbReference type="Proteomes" id="UP000516039">
    <property type="component" value="Segment"/>
</dbReference>
<reference evidence="5 6" key="1">
    <citation type="journal article" date="2020" name="Viruses">
        <title>Molecular Characterization of Hemorrhagic Enteritis Virus (HEV) Obtained from Clinical Samples in Western Canada 2017-2018.</title>
        <authorList>
            <person name="Palomino-Tapia V."/>
            <person name="Mitevski D."/>
            <person name="Inglis T."/>
            <person name="van der Meer F."/>
            <person name="Abdul-Careem M.F."/>
        </authorList>
    </citation>
    <scope>NUCLEOTIDE SEQUENCE [LARGE SCALE GENOMIC DNA]</scope>
    <source>
        <strain evidence="1">THEV/CA-AB/Turkey/18-0665/18</strain>
        <strain evidence="2">THEV/CA-BC/Turkey/17-0699/17</strain>
        <strain evidence="3">THEV/CA-BC/Turkey/18-0723/18</strain>
        <strain evidence="4">THEV/CA-ON/Turkey/18-0374/18</strain>
    </source>
</reference>
<accession>A0A7G9UL68</accession>
<evidence type="ECO:0000313" key="2">
    <source>
        <dbReference type="EMBL" id="QNN94869.1"/>
    </source>
</evidence>
<name>A0A7G9UL68_9ADEN</name>
<dbReference type="Proteomes" id="UP000516040">
    <property type="component" value="Segment"/>
</dbReference>
<evidence type="ECO:0000313" key="5">
    <source>
        <dbReference type="Proteomes" id="UP000516039"/>
    </source>
</evidence>
<reference evidence="1" key="2">
    <citation type="submission" date="2020-06" db="EMBL/GenBank/DDBJ databases">
        <authorList>
            <person name="Palomino-Tapia V.A."/>
            <person name="Mitevski D."/>
            <person name="Inglis T."/>
            <person name="Abdul-Careem F.M."/>
            <person name="van der Meer F."/>
        </authorList>
    </citation>
    <scope>NUCLEOTIDE SEQUENCE</scope>
    <source>
        <strain evidence="1">THEV/CA-AB/Turkey/18-0665/18</strain>
        <strain evidence="2">THEV/CA-BC/Turkey/17-0699/17</strain>
        <strain evidence="3">THEV/CA-BC/Turkey/18-0723/18</strain>
        <strain evidence="4">THEV/CA-ON/Turkey/18-0374/18</strain>
    </source>
</reference>
<protein>
    <submittedName>
        <fullName evidence="1">ORF7</fullName>
    </submittedName>
</protein>